<feature type="domain" description="Response regulatory" evidence="6">
    <location>
        <begin position="8"/>
        <end position="125"/>
    </location>
</feature>
<evidence type="ECO:0000256" key="4">
    <source>
        <dbReference type="PROSITE-ProRule" id="PRU00169"/>
    </source>
</evidence>
<name>A0ABN8KTD0_9BACI</name>
<dbReference type="Proteomes" id="UP000838308">
    <property type="component" value="Unassembled WGS sequence"/>
</dbReference>
<dbReference type="PROSITE" id="PS00041">
    <property type="entry name" value="HTH_ARAC_FAMILY_1"/>
    <property type="match status" value="1"/>
</dbReference>
<dbReference type="PANTHER" id="PTHR43280:SF28">
    <property type="entry name" value="HTH-TYPE TRANSCRIPTIONAL ACTIVATOR RHAS"/>
    <property type="match status" value="1"/>
</dbReference>
<dbReference type="PROSITE" id="PS50110">
    <property type="entry name" value="RESPONSE_REGULATORY"/>
    <property type="match status" value="1"/>
</dbReference>
<protein>
    <submittedName>
        <fullName evidence="7">Protein-glutamate methylesterase/protein-glutamine glutaminase</fullName>
        <ecNumber evidence="7">3.5.1.44</ecNumber>
    </submittedName>
</protein>
<reference evidence="7" key="1">
    <citation type="submission" date="2022-04" db="EMBL/GenBank/DDBJ databases">
        <authorList>
            <person name="Criscuolo A."/>
        </authorList>
    </citation>
    <scope>NUCLEOTIDE SEQUENCE</scope>
    <source>
        <strain evidence="7">CIP111895</strain>
    </source>
</reference>
<keyword evidence="7" id="KW-0378">Hydrolase</keyword>
<dbReference type="PRINTS" id="PR00032">
    <property type="entry name" value="HTHARAC"/>
</dbReference>
<dbReference type="PROSITE" id="PS01124">
    <property type="entry name" value="HTH_ARAC_FAMILY_2"/>
    <property type="match status" value="1"/>
</dbReference>
<evidence type="ECO:0000313" key="8">
    <source>
        <dbReference type="Proteomes" id="UP000838308"/>
    </source>
</evidence>
<dbReference type="Pfam" id="PF00072">
    <property type="entry name" value="Response_reg"/>
    <property type="match status" value="1"/>
</dbReference>
<dbReference type="EC" id="3.5.1.44" evidence="7"/>
<evidence type="ECO:0000256" key="1">
    <source>
        <dbReference type="ARBA" id="ARBA00023015"/>
    </source>
</evidence>
<dbReference type="SUPFAM" id="SSF52172">
    <property type="entry name" value="CheY-like"/>
    <property type="match status" value="1"/>
</dbReference>
<dbReference type="PANTHER" id="PTHR43280">
    <property type="entry name" value="ARAC-FAMILY TRANSCRIPTIONAL REGULATOR"/>
    <property type="match status" value="1"/>
</dbReference>
<keyword evidence="2" id="KW-0238">DNA-binding</keyword>
<keyword evidence="3" id="KW-0804">Transcription</keyword>
<evidence type="ECO:0000256" key="2">
    <source>
        <dbReference type="ARBA" id="ARBA00023125"/>
    </source>
</evidence>
<evidence type="ECO:0000313" key="7">
    <source>
        <dbReference type="EMBL" id="CAH2715819.1"/>
    </source>
</evidence>
<keyword evidence="4" id="KW-0597">Phosphoprotein</keyword>
<gene>
    <name evidence="7" type="primary">cheB_2</name>
    <name evidence="7" type="ORF">BACCIP111895_03003</name>
</gene>
<dbReference type="InterPro" id="IPR001789">
    <property type="entry name" value="Sig_transdc_resp-reg_receiver"/>
</dbReference>
<evidence type="ECO:0000259" key="6">
    <source>
        <dbReference type="PROSITE" id="PS50110"/>
    </source>
</evidence>
<dbReference type="CDD" id="cd17536">
    <property type="entry name" value="REC_YesN-like"/>
    <property type="match status" value="1"/>
</dbReference>
<dbReference type="Pfam" id="PF12833">
    <property type="entry name" value="HTH_18"/>
    <property type="match status" value="1"/>
</dbReference>
<feature type="modified residue" description="4-aspartylphosphate" evidence="4">
    <location>
        <position position="60"/>
    </location>
</feature>
<keyword evidence="8" id="KW-1185">Reference proteome</keyword>
<dbReference type="InterPro" id="IPR018062">
    <property type="entry name" value="HTH_AraC-typ_CS"/>
</dbReference>
<evidence type="ECO:0000259" key="5">
    <source>
        <dbReference type="PROSITE" id="PS01124"/>
    </source>
</evidence>
<dbReference type="SMART" id="SM00448">
    <property type="entry name" value="REC"/>
    <property type="match status" value="1"/>
</dbReference>
<evidence type="ECO:0000256" key="3">
    <source>
        <dbReference type="ARBA" id="ARBA00023163"/>
    </source>
</evidence>
<dbReference type="InterPro" id="IPR009057">
    <property type="entry name" value="Homeodomain-like_sf"/>
</dbReference>
<dbReference type="GO" id="GO:0050568">
    <property type="term" value="F:protein-glutamine glutaminase activity"/>
    <property type="evidence" value="ECO:0007669"/>
    <property type="project" value="UniProtKB-EC"/>
</dbReference>
<dbReference type="Gene3D" id="3.40.50.2300">
    <property type="match status" value="1"/>
</dbReference>
<accession>A0ABN8KTD0</accession>
<proteinExistence type="predicted"/>
<dbReference type="Gene3D" id="1.10.10.60">
    <property type="entry name" value="Homeodomain-like"/>
    <property type="match status" value="2"/>
</dbReference>
<dbReference type="InterPro" id="IPR018060">
    <property type="entry name" value="HTH_AraC"/>
</dbReference>
<dbReference type="InterPro" id="IPR020449">
    <property type="entry name" value="Tscrpt_reg_AraC-type_HTH"/>
</dbReference>
<dbReference type="InterPro" id="IPR011006">
    <property type="entry name" value="CheY-like_superfamily"/>
</dbReference>
<dbReference type="RefSeq" id="WP_319942301.1">
    <property type="nucleotide sequence ID" value="NZ_CALBWS010000020.1"/>
</dbReference>
<dbReference type="EMBL" id="CALBWS010000020">
    <property type="protein sequence ID" value="CAH2715819.1"/>
    <property type="molecule type" value="Genomic_DNA"/>
</dbReference>
<keyword evidence="1" id="KW-0805">Transcription regulation</keyword>
<sequence>MTVGELCRTLIVDDEMLIRQGIKHYLDWEQEGFLIVGEAANGQEALELIEAVNPHIIITDIVMPIMDGEELTRIVKERYPQIEMIILSSFGEFDYVRSTFQSGVVDYILKPKLDAKSLLKVLKKAASRISSFQTIDKNLEASLSTGQLINKLISGYEVNYERESISKDFPYSHYCLLGIDIRNHPSKDRTEFSFAINEKVEETIYLHLSRAAYFSFTTDKNIIAYLFNVDRDKMTELITLTKQLAESVPGIGFALTEEYEDFCQIENIYKTSLLKLLDYRFYFPDRQLIMKQELPKLPPKTVPFHLDWFTGELKRKHFDSAFSYLQDHVLAISKCYTMDVFEYKAFFGNIIFNTTILLGNMECDVKELENAKYTYFKAMDEACSAKDAVVLLEQFIEEANKCIFSLQNQPDNLNMKKLMEYIMDHYADPLTLTEVAKHFHFNPSYFSTYFSAHNKEGFIEYLNRIRIEEAIKLLIKGTVSISEISAMVGYSDHSYFCKVFKKINGLSPSQYRRKHNLR</sequence>
<comment type="caution">
    <text evidence="7">The sequence shown here is derived from an EMBL/GenBank/DDBJ whole genome shotgun (WGS) entry which is preliminary data.</text>
</comment>
<organism evidence="7 8">
    <name type="scientific">Neobacillus rhizosphaerae</name>
    <dbReference type="NCBI Taxonomy" id="2880965"/>
    <lineage>
        <taxon>Bacteria</taxon>
        <taxon>Bacillati</taxon>
        <taxon>Bacillota</taxon>
        <taxon>Bacilli</taxon>
        <taxon>Bacillales</taxon>
        <taxon>Bacillaceae</taxon>
        <taxon>Neobacillus</taxon>
    </lineage>
</organism>
<feature type="domain" description="HTH araC/xylS-type" evidence="5">
    <location>
        <begin position="416"/>
        <end position="514"/>
    </location>
</feature>
<dbReference type="SMART" id="SM00342">
    <property type="entry name" value="HTH_ARAC"/>
    <property type="match status" value="1"/>
</dbReference>
<dbReference type="SUPFAM" id="SSF46689">
    <property type="entry name" value="Homeodomain-like"/>
    <property type="match status" value="2"/>
</dbReference>